<dbReference type="NCBIfam" id="NF041292">
    <property type="entry name" value="StbB"/>
    <property type="match status" value="1"/>
</dbReference>
<protein>
    <submittedName>
        <fullName evidence="1">StbB family protein</fullName>
    </submittedName>
</protein>
<dbReference type="Proteomes" id="UP001285263">
    <property type="component" value="Unassembled WGS sequence"/>
</dbReference>
<dbReference type="EMBL" id="JAXCLA010000001">
    <property type="protein sequence ID" value="MDY0743385.1"/>
    <property type="molecule type" value="Genomic_DNA"/>
</dbReference>
<dbReference type="InterPro" id="IPR027417">
    <property type="entry name" value="P-loop_NTPase"/>
</dbReference>
<reference evidence="1 2" key="1">
    <citation type="submission" date="2023-11" db="EMBL/GenBank/DDBJ databases">
        <title>Paucibacter sp. nov., isolated from fresh soil in Korea.</title>
        <authorList>
            <person name="Le N.T.T."/>
        </authorList>
    </citation>
    <scope>NUCLEOTIDE SEQUENCE [LARGE SCALE GENOMIC DNA]</scope>
    <source>
        <strain evidence="1 2">R3-3</strain>
    </source>
</reference>
<name>A0ABU5DCB1_9BURK</name>
<gene>
    <name evidence="1" type="primary">stbB</name>
    <name evidence="1" type="ORF">SNE35_02665</name>
</gene>
<evidence type="ECO:0000313" key="1">
    <source>
        <dbReference type="EMBL" id="MDY0743385.1"/>
    </source>
</evidence>
<organism evidence="1 2">
    <name type="scientific">Roseateles agri</name>
    <dbReference type="NCBI Taxonomy" id="3098619"/>
    <lineage>
        <taxon>Bacteria</taxon>
        <taxon>Pseudomonadati</taxon>
        <taxon>Pseudomonadota</taxon>
        <taxon>Betaproteobacteria</taxon>
        <taxon>Burkholderiales</taxon>
        <taxon>Sphaerotilaceae</taxon>
        <taxon>Roseateles</taxon>
    </lineage>
</organism>
<dbReference type="InterPro" id="IPR047985">
    <property type="entry name" value="StbB-like"/>
</dbReference>
<accession>A0ABU5DCB1</accession>
<proteinExistence type="predicted"/>
<keyword evidence="2" id="KW-1185">Reference proteome</keyword>
<dbReference type="RefSeq" id="WP_320421267.1">
    <property type="nucleotide sequence ID" value="NZ_JAXCLA010000001.1"/>
</dbReference>
<comment type="caution">
    <text evidence="1">The sequence shown here is derived from an EMBL/GenBank/DDBJ whole genome shotgun (WGS) entry which is preliminary data.</text>
</comment>
<dbReference type="SUPFAM" id="SSF52540">
    <property type="entry name" value="P-loop containing nucleoside triphosphate hydrolases"/>
    <property type="match status" value="1"/>
</dbReference>
<sequence>MKIAVINFSGNVGKTTIARHLLLPRIPGAESISVESVNASEGESTAMRGRQFGALQDYLHTIESAVVDIGASNVDDLIHLMRVYRGSHADYDYFVVPTTPAIKQQQDTIATLVDLSQLGVPPARIKLVFNMAEFGTSVDESFFLITAFLKDQAICTADPSCCLGANDIYGRLRRMDPSPSIAELAADETDYKALIAAATNTQDKLALGQRLATLRLAQHVGEELDACFEALRLGAPPAALAAAPTHRAAARKAAA</sequence>
<evidence type="ECO:0000313" key="2">
    <source>
        <dbReference type="Proteomes" id="UP001285263"/>
    </source>
</evidence>